<evidence type="ECO:0000313" key="2">
    <source>
        <dbReference type="Proteomes" id="UP000707731"/>
    </source>
</evidence>
<keyword evidence="2" id="KW-1185">Reference proteome</keyword>
<sequence length="219" mass="24223">MSTDLHLIYTKAGEGGWTIQSPQIPELIGGRKTAEDLLQDTPAIIEFAKDPDQHFDRMFAHEQHWIEDPAGDEYLIRWCISDEAGPVDERYQTAGRLNAAVHDGYESEEKARQPQSVTGERLLLVVLPSDTLGWITDQLGPSGCAVLCHHEGEGAIWSLPIGSTGMDRQQRWGFERLGLTPQSTFAEMLDAVMSSETTELTRIVEPASEPIARGMPPSP</sequence>
<accession>A0ABS0DJF9</accession>
<dbReference type="RefSeq" id="WP_195005133.1">
    <property type="nucleotide sequence ID" value="NZ_JADLQN010000012.1"/>
</dbReference>
<organism evidence="1 2">
    <name type="scientific">Nocardia higoensis</name>
    <dbReference type="NCBI Taxonomy" id="228599"/>
    <lineage>
        <taxon>Bacteria</taxon>
        <taxon>Bacillati</taxon>
        <taxon>Actinomycetota</taxon>
        <taxon>Actinomycetes</taxon>
        <taxon>Mycobacteriales</taxon>
        <taxon>Nocardiaceae</taxon>
        <taxon>Nocardia</taxon>
    </lineage>
</organism>
<gene>
    <name evidence="1" type="ORF">IU449_27740</name>
</gene>
<dbReference type="EMBL" id="JADLQN010000012">
    <property type="protein sequence ID" value="MBF6358295.1"/>
    <property type="molecule type" value="Genomic_DNA"/>
</dbReference>
<reference evidence="1 2" key="1">
    <citation type="submission" date="2020-10" db="EMBL/GenBank/DDBJ databases">
        <title>Identification of Nocardia species via Next-generation sequencing and recognition of intraspecies genetic diversity.</title>
        <authorList>
            <person name="Li P."/>
            <person name="Li P."/>
            <person name="Lu B."/>
        </authorList>
    </citation>
    <scope>NUCLEOTIDE SEQUENCE [LARGE SCALE GENOMIC DNA]</scope>
    <source>
        <strain evidence="1 2">BJ06-0143</strain>
    </source>
</reference>
<dbReference type="Proteomes" id="UP000707731">
    <property type="component" value="Unassembled WGS sequence"/>
</dbReference>
<comment type="caution">
    <text evidence="1">The sequence shown here is derived from an EMBL/GenBank/DDBJ whole genome shotgun (WGS) entry which is preliminary data.</text>
</comment>
<evidence type="ECO:0000313" key="1">
    <source>
        <dbReference type="EMBL" id="MBF6358295.1"/>
    </source>
</evidence>
<protein>
    <submittedName>
        <fullName evidence="1">Uncharacterized protein</fullName>
    </submittedName>
</protein>
<name>A0ABS0DJF9_9NOCA</name>
<proteinExistence type="predicted"/>